<dbReference type="AlphaFoldDB" id="A0A816BLF0"/>
<reference evidence="2" key="1">
    <citation type="submission" date="2021-02" db="EMBL/GenBank/DDBJ databases">
        <authorList>
            <person name="Nowell W R."/>
        </authorList>
    </citation>
    <scope>NUCLEOTIDE SEQUENCE</scope>
</reference>
<evidence type="ECO:0000313" key="5">
    <source>
        <dbReference type="Proteomes" id="UP000663829"/>
    </source>
</evidence>
<dbReference type="Proteomes" id="UP000677228">
    <property type="component" value="Unassembled WGS sequence"/>
</dbReference>
<feature type="non-terminal residue" evidence="2">
    <location>
        <position position="274"/>
    </location>
</feature>
<dbReference type="EMBL" id="CAJNOK010039385">
    <property type="protein sequence ID" value="CAF1544477.1"/>
    <property type="molecule type" value="Genomic_DNA"/>
</dbReference>
<evidence type="ECO:0000313" key="3">
    <source>
        <dbReference type="EMBL" id="CAF4333324.1"/>
    </source>
</evidence>
<dbReference type="Proteomes" id="UP000681722">
    <property type="component" value="Unassembled WGS sequence"/>
</dbReference>
<dbReference type="EMBL" id="CAJOBC010104739">
    <property type="protein sequence ID" value="CAF4493579.1"/>
    <property type="molecule type" value="Genomic_DNA"/>
</dbReference>
<gene>
    <name evidence="2" type="ORF">GPM918_LOCUS43064</name>
    <name evidence="1" type="ORF">OVA965_LOCUS38949</name>
    <name evidence="4" type="ORF">SRO942_LOCUS44460</name>
    <name evidence="3" type="ORF">TMI583_LOCUS40190</name>
</gene>
<dbReference type="OrthoDB" id="2499658at2759"/>
<organism evidence="2 5">
    <name type="scientific">Didymodactylos carnosus</name>
    <dbReference type="NCBI Taxonomy" id="1234261"/>
    <lineage>
        <taxon>Eukaryota</taxon>
        <taxon>Metazoa</taxon>
        <taxon>Spiralia</taxon>
        <taxon>Gnathifera</taxon>
        <taxon>Rotifera</taxon>
        <taxon>Eurotatoria</taxon>
        <taxon>Bdelloidea</taxon>
        <taxon>Philodinida</taxon>
        <taxon>Philodinidae</taxon>
        <taxon>Didymodactylos</taxon>
    </lineage>
</organism>
<dbReference type="EMBL" id="CAJNOQ010037983">
    <property type="protein sequence ID" value="CAF1610707.1"/>
    <property type="molecule type" value="Genomic_DNA"/>
</dbReference>
<proteinExistence type="predicted"/>
<comment type="caution">
    <text evidence="2">The sequence shown here is derived from an EMBL/GenBank/DDBJ whole genome shotgun (WGS) entry which is preliminary data.</text>
</comment>
<evidence type="ECO:0000313" key="2">
    <source>
        <dbReference type="EMBL" id="CAF1610707.1"/>
    </source>
</evidence>
<accession>A0A816BLF0</accession>
<dbReference type="Proteomes" id="UP000663829">
    <property type="component" value="Unassembled WGS sequence"/>
</dbReference>
<keyword evidence="5" id="KW-1185">Reference proteome</keyword>
<dbReference type="Proteomes" id="UP000682733">
    <property type="component" value="Unassembled WGS sequence"/>
</dbReference>
<sequence>ACGESDLVSQPTQRAKEVTTAVPSVSDAIQLTNTTISPTTTTDFERSYSPLSLNSICHKGNDRESDEVAKCCNAMNHEEVSCFPSILFSTDNTNSNSGDNNSSTPDRHKRIRDEAEEAYLKTIAKRQRLYDDAQKLRQYQIGDLAGLKIDKADRTNTTLKILPCKVISIQSSSDNMHNYRLCTTKCVLSSRYSVNDLIDLTKCNFSEFPAFDSQTLPTQTFIQACKDYVSSGVNPVVETCACTSGCATKTCPCKAAKVPCGTKCYPAKKKTLFK</sequence>
<protein>
    <submittedName>
        <fullName evidence="2">Uncharacterized protein</fullName>
    </submittedName>
</protein>
<name>A0A816BLF0_9BILA</name>
<dbReference type="EMBL" id="CAJOBA010061770">
    <property type="protein sequence ID" value="CAF4333324.1"/>
    <property type="molecule type" value="Genomic_DNA"/>
</dbReference>
<evidence type="ECO:0000313" key="1">
    <source>
        <dbReference type="EMBL" id="CAF1544477.1"/>
    </source>
</evidence>
<evidence type="ECO:0000313" key="4">
    <source>
        <dbReference type="EMBL" id="CAF4493579.1"/>
    </source>
</evidence>